<proteinExistence type="predicted"/>
<evidence type="ECO:0000313" key="1">
    <source>
        <dbReference type="EMBL" id="GFH07124.1"/>
    </source>
</evidence>
<gene>
    <name evidence="1" type="ORF">HaLaN_01883</name>
</gene>
<sequence>MKTTALSRPFLGLSAVCLPGEMVLVWGGGGLSATSLQPLSDPTAAADAHAHVEHPKRRGRWERLSETPAEHCSSAYSFALRKGAVASPSIATAERDLAVVLTIC</sequence>
<name>A0A699YJS1_HAELA</name>
<dbReference type="AlphaFoldDB" id="A0A699YJS1"/>
<organism evidence="1 2">
    <name type="scientific">Haematococcus lacustris</name>
    <name type="common">Green alga</name>
    <name type="synonym">Haematococcus pluvialis</name>
    <dbReference type="NCBI Taxonomy" id="44745"/>
    <lineage>
        <taxon>Eukaryota</taxon>
        <taxon>Viridiplantae</taxon>
        <taxon>Chlorophyta</taxon>
        <taxon>core chlorophytes</taxon>
        <taxon>Chlorophyceae</taxon>
        <taxon>CS clade</taxon>
        <taxon>Chlamydomonadales</taxon>
        <taxon>Haematococcaceae</taxon>
        <taxon>Haematococcus</taxon>
    </lineage>
</organism>
<accession>A0A699YJS1</accession>
<dbReference type="Proteomes" id="UP000485058">
    <property type="component" value="Unassembled WGS sequence"/>
</dbReference>
<protein>
    <submittedName>
        <fullName evidence="1">Uncharacterized protein</fullName>
    </submittedName>
</protein>
<dbReference type="EMBL" id="BLLF01000075">
    <property type="protein sequence ID" value="GFH07124.1"/>
    <property type="molecule type" value="Genomic_DNA"/>
</dbReference>
<keyword evidence="2" id="KW-1185">Reference proteome</keyword>
<evidence type="ECO:0000313" key="2">
    <source>
        <dbReference type="Proteomes" id="UP000485058"/>
    </source>
</evidence>
<comment type="caution">
    <text evidence="1">The sequence shown here is derived from an EMBL/GenBank/DDBJ whole genome shotgun (WGS) entry which is preliminary data.</text>
</comment>
<reference evidence="1 2" key="1">
    <citation type="submission" date="2020-02" db="EMBL/GenBank/DDBJ databases">
        <title>Draft genome sequence of Haematococcus lacustris strain NIES-144.</title>
        <authorList>
            <person name="Morimoto D."/>
            <person name="Nakagawa S."/>
            <person name="Yoshida T."/>
            <person name="Sawayama S."/>
        </authorList>
    </citation>
    <scope>NUCLEOTIDE SEQUENCE [LARGE SCALE GENOMIC DNA]</scope>
    <source>
        <strain evidence="1 2">NIES-144</strain>
    </source>
</reference>